<evidence type="ECO:0000256" key="1">
    <source>
        <dbReference type="SAM" id="MobiDB-lite"/>
    </source>
</evidence>
<keyword evidence="3" id="KW-1185">Reference proteome</keyword>
<accession>A6NQ87</accession>
<feature type="compositionally biased region" description="Basic and acidic residues" evidence="1">
    <location>
        <begin position="66"/>
        <end position="76"/>
    </location>
</feature>
<protein>
    <submittedName>
        <fullName evidence="2">Uncharacterized protein</fullName>
    </submittedName>
</protein>
<sequence>MRSSKSFINTLSLPIKIDSYIVAKKKRQFNRLYFIKKTDICHLNLEIFTASDENRGERRKKTGKKQKNDKGRASAP</sequence>
<dbReference type="AlphaFoldDB" id="A6NQ87"/>
<evidence type="ECO:0000313" key="3">
    <source>
        <dbReference type="Proteomes" id="UP000003639"/>
    </source>
</evidence>
<comment type="caution">
    <text evidence="2">The sequence shown here is derived from an EMBL/GenBank/DDBJ whole genome shotgun (WGS) entry which is preliminary data.</text>
</comment>
<dbReference type="EMBL" id="AAXG02000004">
    <property type="protein sequence ID" value="EDN01693.1"/>
    <property type="molecule type" value="Genomic_DNA"/>
</dbReference>
<proteinExistence type="predicted"/>
<gene>
    <name evidence="2" type="ORF">BACCAP_00358</name>
</gene>
<reference evidence="2 3" key="2">
    <citation type="submission" date="2007-06" db="EMBL/GenBank/DDBJ databases">
        <title>Draft genome sequence of Pseudoflavonifractor capillosus ATCC 29799.</title>
        <authorList>
            <person name="Sudarsanam P."/>
            <person name="Ley R."/>
            <person name="Guruge J."/>
            <person name="Turnbaugh P.J."/>
            <person name="Mahowald M."/>
            <person name="Liep D."/>
            <person name="Gordon J."/>
        </authorList>
    </citation>
    <scope>NUCLEOTIDE SEQUENCE [LARGE SCALE GENOMIC DNA]</scope>
    <source>
        <strain evidence="2 3">ATCC 29799</strain>
    </source>
</reference>
<evidence type="ECO:0000313" key="2">
    <source>
        <dbReference type="EMBL" id="EDN01693.1"/>
    </source>
</evidence>
<reference evidence="2 3" key="1">
    <citation type="submission" date="2007-04" db="EMBL/GenBank/DDBJ databases">
        <authorList>
            <person name="Fulton L."/>
            <person name="Clifton S."/>
            <person name="Fulton B."/>
            <person name="Xu J."/>
            <person name="Minx P."/>
            <person name="Pepin K.H."/>
            <person name="Johnson M."/>
            <person name="Thiruvilangam P."/>
            <person name="Bhonagiri V."/>
            <person name="Nash W.E."/>
            <person name="Mardis E.R."/>
            <person name="Wilson R.K."/>
        </authorList>
    </citation>
    <scope>NUCLEOTIDE SEQUENCE [LARGE SCALE GENOMIC DNA]</scope>
    <source>
        <strain evidence="2 3">ATCC 29799</strain>
    </source>
</reference>
<feature type="region of interest" description="Disordered" evidence="1">
    <location>
        <begin position="52"/>
        <end position="76"/>
    </location>
</feature>
<name>A6NQ87_9FIRM</name>
<dbReference type="Proteomes" id="UP000003639">
    <property type="component" value="Unassembled WGS sequence"/>
</dbReference>
<organism evidence="2 3">
    <name type="scientific">Pseudoflavonifractor capillosus ATCC 29799</name>
    <dbReference type="NCBI Taxonomy" id="411467"/>
    <lineage>
        <taxon>Bacteria</taxon>
        <taxon>Bacillati</taxon>
        <taxon>Bacillota</taxon>
        <taxon>Clostridia</taxon>
        <taxon>Eubacteriales</taxon>
        <taxon>Oscillospiraceae</taxon>
        <taxon>Pseudoflavonifractor</taxon>
    </lineage>
</organism>